<proteinExistence type="predicted"/>
<dbReference type="WBParaSite" id="ALUE_0002056101-mRNA-1">
    <property type="protein sequence ID" value="ALUE_0002056101-mRNA-1"/>
    <property type="gene ID" value="ALUE_0002056101"/>
</dbReference>
<protein>
    <submittedName>
        <fullName evidence="2">Transposase</fullName>
    </submittedName>
</protein>
<sequence>MKEPSNVLGIDEEAFRFEKVPHFSRKNKLRNEIVSGHPADGNDPEAFRSPSKCYTTELSGRISVAIIFCIDLVSLGGSVMLHA</sequence>
<evidence type="ECO:0000313" key="2">
    <source>
        <dbReference type="WBParaSite" id="ALUE_0002056101-mRNA-1"/>
    </source>
</evidence>
<dbReference type="AlphaFoldDB" id="A0A0M3IP83"/>
<organism evidence="1 2">
    <name type="scientific">Ascaris lumbricoides</name>
    <name type="common">Giant roundworm</name>
    <dbReference type="NCBI Taxonomy" id="6252"/>
    <lineage>
        <taxon>Eukaryota</taxon>
        <taxon>Metazoa</taxon>
        <taxon>Ecdysozoa</taxon>
        <taxon>Nematoda</taxon>
        <taxon>Chromadorea</taxon>
        <taxon>Rhabditida</taxon>
        <taxon>Spirurina</taxon>
        <taxon>Ascaridomorpha</taxon>
        <taxon>Ascaridoidea</taxon>
        <taxon>Ascarididae</taxon>
        <taxon>Ascaris</taxon>
    </lineage>
</organism>
<evidence type="ECO:0000313" key="1">
    <source>
        <dbReference type="Proteomes" id="UP000036681"/>
    </source>
</evidence>
<name>A0A0M3IP83_ASCLU</name>
<keyword evidence="1" id="KW-1185">Reference proteome</keyword>
<reference evidence="2" key="1">
    <citation type="submission" date="2017-02" db="UniProtKB">
        <authorList>
            <consortium name="WormBaseParasite"/>
        </authorList>
    </citation>
    <scope>IDENTIFICATION</scope>
</reference>
<dbReference type="Proteomes" id="UP000036681">
    <property type="component" value="Unplaced"/>
</dbReference>
<accession>A0A0M3IP83</accession>